<proteinExistence type="predicted"/>
<organism evidence="1">
    <name type="scientific">Timema poppense</name>
    <name type="common">Walking stick</name>
    <dbReference type="NCBI Taxonomy" id="170557"/>
    <lineage>
        <taxon>Eukaryota</taxon>
        <taxon>Metazoa</taxon>
        <taxon>Ecdysozoa</taxon>
        <taxon>Arthropoda</taxon>
        <taxon>Hexapoda</taxon>
        <taxon>Insecta</taxon>
        <taxon>Pterygota</taxon>
        <taxon>Neoptera</taxon>
        <taxon>Polyneoptera</taxon>
        <taxon>Phasmatodea</taxon>
        <taxon>Timematodea</taxon>
        <taxon>Timematoidea</taxon>
        <taxon>Timematidae</taxon>
        <taxon>Timema</taxon>
    </lineage>
</organism>
<reference evidence="1" key="1">
    <citation type="submission" date="2020-11" db="EMBL/GenBank/DDBJ databases">
        <authorList>
            <person name="Tran Van P."/>
        </authorList>
    </citation>
    <scope>NUCLEOTIDE SEQUENCE</scope>
</reference>
<gene>
    <name evidence="1" type="ORF">TPSB3V08_LOCUS2702</name>
</gene>
<dbReference type="AlphaFoldDB" id="A0A7R9GWY5"/>
<accession>A0A7R9GWY5</accession>
<protein>
    <submittedName>
        <fullName evidence="1">Uncharacterized protein</fullName>
    </submittedName>
</protein>
<dbReference type="EMBL" id="OD001105">
    <property type="protein sequence ID" value="CAD7400634.1"/>
    <property type="molecule type" value="Genomic_DNA"/>
</dbReference>
<sequence>MEDILLLVESKYHPSQAVSPQVYQDKKKKMRRQWWQKYLDEILKIKRGRLRGERGGDDNRKVLQISIRVKLKFPAPWSEVSLSYGTRLPKTESLKFESSSGWGGNRRSMLRKVIDNVVRYRDTATYGVNILQLESLFSAEEDAPTHLERLSYITITQRRVVGCSTPVDRRFGRIGMRQAEGRRVDWSQEEQIKEPKSKSNRTVCVSPIQRVAYEGGSSTFTGKVNDPYLCNVMEDTFRMMLFQNNNDVLPCVLVLGQLLK</sequence>
<evidence type="ECO:0000313" key="1">
    <source>
        <dbReference type="EMBL" id="CAD7400634.1"/>
    </source>
</evidence>
<name>A0A7R9GWY5_TIMPO</name>